<name>A0A7G8Q5X4_9GAMM</name>
<dbReference type="RefSeq" id="WP_187057639.1">
    <property type="nucleotide sequence ID" value="NZ_CP060412.1"/>
</dbReference>
<dbReference type="KEGG" id="dtl:H8F01_03175"/>
<dbReference type="GO" id="GO:0003700">
    <property type="term" value="F:DNA-binding transcription factor activity"/>
    <property type="evidence" value="ECO:0007669"/>
    <property type="project" value="InterPro"/>
</dbReference>
<accession>A0A7G8Q5X4</accession>
<evidence type="ECO:0000259" key="1">
    <source>
        <dbReference type="SMART" id="SM00347"/>
    </source>
</evidence>
<reference evidence="2 3" key="1">
    <citation type="submission" date="2020-08" db="EMBL/GenBank/DDBJ databases">
        <title>Dyella sp. G9 isolated from forest soil.</title>
        <authorList>
            <person name="Fu J."/>
            <person name="Qiu L."/>
        </authorList>
    </citation>
    <scope>NUCLEOTIDE SEQUENCE [LARGE SCALE GENOMIC DNA]</scope>
    <source>
        <strain evidence="2 3">G9</strain>
    </source>
</reference>
<keyword evidence="3" id="KW-1185">Reference proteome</keyword>
<dbReference type="SMART" id="SM00347">
    <property type="entry name" value="HTH_MARR"/>
    <property type="match status" value="1"/>
</dbReference>
<dbReference type="InterPro" id="IPR039422">
    <property type="entry name" value="MarR/SlyA-like"/>
</dbReference>
<dbReference type="Pfam" id="PF13463">
    <property type="entry name" value="HTH_27"/>
    <property type="match status" value="1"/>
</dbReference>
<dbReference type="GO" id="GO:0006950">
    <property type="term" value="P:response to stress"/>
    <property type="evidence" value="ECO:0007669"/>
    <property type="project" value="TreeGrafter"/>
</dbReference>
<evidence type="ECO:0000313" key="3">
    <source>
        <dbReference type="Proteomes" id="UP000515873"/>
    </source>
</evidence>
<sequence>MTDFINSQGLIFLPHILRRLANRFSDACDEVFPELGILVPPRLVSTVHLLFEQGPQAVTDIAAAVGQSHPFVIKAVKQLRALGLVDTRSDPKDGRRTIVKLTAKGKGQAQRLLDVRPMFEAAYRRLMREADAEIYESLWRLESALGKQDFLERLAAEQA</sequence>
<dbReference type="Gene3D" id="1.10.10.10">
    <property type="entry name" value="Winged helix-like DNA-binding domain superfamily/Winged helix DNA-binding domain"/>
    <property type="match status" value="1"/>
</dbReference>
<feature type="domain" description="HTH marR-type" evidence="1">
    <location>
        <begin position="30"/>
        <end position="131"/>
    </location>
</feature>
<dbReference type="Proteomes" id="UP000515873">
    <property type="component" value="Chromosome"/>
</dbReference>
<dbReference type="CDD" id="cd00090">
    <property type="entry name" value="HTH_ARSR"/>
    <property type="match status" value="1"/>
</dbReference>
<dbReference type="InterPro" id="IPR036390">
    <property type="entry name" value="WH_DNA-bd_sf"/>
</dbReference>
<proteinExistence type="predicted"/>
<dbReference type="PANTHER" id="PTHR33164:SF43">
    <property type="entry name" value="HTH-TYPE TRANSCRIPTIONAL REPRESSOR YETL"/>
    <property type="match status" value="1"/>
</dbReference>
<keyword evidence="2" id="KW-0238">DNA-binding</keyword>
<dbReference type="InterPro" id="IPR036388">
    <property type="entry name" value="WH-like_DNA-bd_sf"/>
</dbReference>
<dbReference type="AlphaFoldDB" id="A0A7G8Q5X4"/>
<dbReference type="PANTHER" id="PTHR33164">
    <property type="entry name" value="TRANSCRIPTIONAL REGULATOR, MARR FAMILY"/>
    <property type="match status" value="1"/>
</dbReference>
<dbReference type="GO" id="GO:0003677">
    <property type="term" value="F:DNA binding"/>
    <property type="evidence" value="ECO:0007669"/>
    <property type="project" value="UniProtKB-KW"/>
</dbReference>
<organism evidence="2 3">
    <name type="scientific">Dyella telluris</name>
    <dbReference type="NCBI Taxonomy" id="2763498"/>
    <lineage>
        <taxon>Bacteria</taxon>
        <taxon>Pseudomonadati</taxon>
        <taxon>Pseudomonadota</taxon>
        <taxon>Gammaproteobacteria</taxon>
        <taxon>Lysobacterales</taxon>
        <taxon>Rhodanobacteraceae</taxon>
        <taxon>Dyella</taxon>
    </lineage>
</organism>
<dbReference type="InterPro" id="IPR011991">
    <property type="entry name" value="ArsR-like_HTH"/>
</dbReference>
<protein>
    <submittedName>
        <fullName evidence="2">Winged helix DNA-binding protein</fullName>
    </submittedName>
</protein>
<evidence type="ECO:0000313" key="2">
    <source>
        <dbReference type="EMBL" id="QNK02182.1"/>
    </source>
</evidence>
<dbReference type="SUPFAM" id="SSF46785">
    <property type="entry name" value="Winged helix' DNA-binding domain"/>
    <property type="match status" value="1"/>
</dbReference>
<dbReference type="InterPro" id="IPR000835">
    <property type="entry name" value="HTH_MarR-typ"/>
</dbReference>
<gene>
    <name evidence="2" type="ORF">H8F01_03175</name>
</gene>
<dbReference type="EMBL" id="CP060412">
    <property type="protein sequence ID" value="QNK02182.1"/>
    <property type="molecule type" value="Genomic_DNA"/>
</dbReference>